<feature type="transmembrane region" description="Helical" evidence="11">
    <location>
        <begin position="231"/>
        <end position="251"/>
    </location>
</feature>
<sequence length="259" mass="28833">MRKRSSIQIMVDTVHALMMREIKTRFGSNRLGYFWALAEPIGQVAILGLIFSLMGRSSVANIPIALFLFTGKLPFSLFTKLLTQITAAVESNKGLLSYRQVSAIDPVITRVLIEVATYLVVYLIIFAFMAWLGFEVLPDDLLGVLAASGLLIIFSVGIGLIFCTAASYWKDTSKLVGMITMPMFFVSGIFFCATSIPPQYLYLFDWNPVFHAIELGRDASFSAYTTPIGSWLYLSLLALVSFSLGLAMFHLSRMRFLIT</sequence>
<reference evidence="14" key="1">
    <citation type="journal article" date="2010" name="Mol. Biosyst.">
        <title>Complete genome sequence and comparative analysis of Shewanella violacea, a psychrophilic and piezophilic bacterium from deep sea floor sediments.</title>
        <authorList>
            <person name="Aono E."/>
            <person name="Baba T."/>
            <person name="Ara T."/>
            <person name="Nishi T."/>
            <person name="Nakamichi T."/>
            <person name="Inamoto E."/>
            <person name="Toyonaga H."/>
            <person name="Hasegawa M."/>
            <person name="Takai Y."/>
            <person name="Okumura Y."/>
            <person name="Baba M."/>
            <person name="Tomita M."/>
            <person name="Kato C."/>
            <person name="Oshima T."/>
            <person name="Nakasone K."/>
            <person name="Mori H."/>
        </authorList>
    </citation>
    <scope>NUCLEOTIDE SEQUENCE [LARGE SCALE GENOMIC DNA]</scope>
    <source>
        <strain evidence="14">JCM 10179 / CIP 106290 / LMG 19151 / DSS12</strain>
    </source>
</reference>
<dbReference type="InterPro" id="IPR000412">
    <property type="entry name" value="ABC_2_transport"/>
</dbReference>
<dbReference type="InterPro" id="IPR013525">
    <property type="entry name" value="ABC2_TM"/>
</dbReference>
<dbReference type="GO" id="GO:0140359">
    <property type="term" value="F:ABC-type transporter activity"/>
    <property type="evidence" value="ECO:0007669"/>
    <property type="project" value="InterPro"/>
</dbReference>
<dbReference type="InterPro" id="IPR047817">
    <property type="entry name" value="ABC2_TM_bact-type"/>
</dbReference>
<evidence type="ECO:0000256" key="2">
    <source>
        <dbReference type="ARBA" id="ARBA00007783"/>
    </source>
</evidence>
<dbReference type="eggNOG" id="COG1682">
    <property type="taxonomic scope" value="Bacteria"/>
</dbReference>
<dbReference type="KEGG" id="svo:SVI_0613"/>
<dbReference type="PROSITE" id="PS51012">
    <property type="entry name" value="ABC_TM2"/>
    <property type="match status" value="1"/>
</dbReference>
<evidence type="ECO:0000256" key="10">
    <source>
        <dbReference type="ARBA" id="ARBA00023136"/>
    </source>
</evidence>
<gene>
    <name evidence="13" type="primary">kpsM</name>
    <name evidence="13" type="ordered locus">SVI_0613</name>
</gene>
<accession>D4ZFY5</accession>
<evidence type="ECO:0000256" key="11">
    <source>
        <dbReference type="RuleBase" id="RU361157"/>
    </source>
</evidence>
<dbReference type="GO" id="GO:0015774">
    <property type="term" value="P:polysaccharide transport"/>
    <property type="evidence" value="ECO:0007669"/>
    <property type="project" value="UniProtKB-KW"/>
</dbReference>
<keyword evidence="5" id="KW-0762">Sugar transport</keyword>
<comment type="subcellular location">
    <subcellularLocation>
        <location evidence="11">Cell inner membrane</location>
        <topology evidence="11">Multi-pass membrane protein</topology>
    </subcellularLocation>
    <subcellularLocation>
        <location evidence="1">Cell membrane</location>
        <topology evidence="1">Multi-pass membrane protein</topology>
    </subcellularLocation>
</comment>
<dbReference type="PANTHER" id="PTHR30413">
    <property type="entry name" value="INNER MEMBRANE TRANSPORT PERMEASE"/>
    <property type="match status" value="1"/>
</dbReference>
<evidence type="ECO:0000256" key="3">
    <source>
        <dbReference type="ARBA" id="ARBA00022448"/>
    </source>
</evidence>
<dbReference type="PRINTS" id="PR00164">
    <property type="entry name" value="ABC2TRNSPORT"/>
</dbReference>
<feature type="transmembrane region" description="Helical" evidence="11">
    <location>
        <begin position="60"/>
        <end position="78"/>
    </location>
</feature>
<dbReference type="GO" id="GO:0015920">
    <property type="term" value="P:lipopolysaccharide transport"/>
    <property type="evidence" value="ECO:0007669"/>
    <property type="project" value="TreeGrafter"/>
</dbReference>
<keyword evidence="9" id="KW-0625">Polysaccharide transport</keyword>
<keyword evidence="7" id="KW-0972">Capsule biogenesis/degradation</keyword>
<evidence type="ECO:0000256" key="9">
    <source>
        <dbReference type="ARBA" id="ARBA00023047"/>
    </source>
</evidence>
<evidence type="ECO:0000256" key="4">
    <source>
        <dbReference type="ARBA" id="ARBA00022475"/>
    </source>
</evidence>
<dbReference type="OrthoDB" id="9814458at2"/>
<proteinExistence type="inferred from homology"/>
<keyword evidence="8 11" id="KW-1133">Transmembrane helix</keyword>
<protein>
    <recommendedName>
        <fullName evidence="11">Transport permease protein</fullName>
    </recommendedName>
</protein>
<keyword evidence="14" id="KW-1185">Reference proteome</keyword>
<name>D4ZFY5_SHEVD</name>
<feature type="transmembrane region" description="Helical" evidence="11">
    <location>
        <begin position="33"/>
        <end position="54"/>
    </location>
</feature>
<dbReference type="Proteomes" id="UP000002350">
    <property type="component" value="Chromosome"/>
</dbReference>
<evidence type="ECO:0000313" key="14">
    <source>
        <dbReference type="Proteomes" id="UP000002350"/>
    </source>
</evidence>
<feature type="transmembrane region" description="Helical" evidence="11">
    <location>
        <begin position="144"/>
        <end position="168"/>
    </location>
</feature>
<evidence type="ECO:0000256" key="8">
    <source>
        <dbReference type="ARBA" id="ARBA00022989"/>
    </source>
</evidence>
<evidence type="ECO:0000256" key="7">
    <source>
        <dbReference type="ARBA" id="ARBA00022903"/>
    </source>
</evidence>
<evidence type="ECO:0000256" key="5">
    <source>
        <dbReference type="ARBA" id="ARBA00022597"/>
    </source>
</evidence>
<keyword evidence="3 11" id="KW-0813">Transport</keyword>
<comment type="similarity">
    <text evidence="2 11">Belongs to the ABC-2 integral membrane protein family.</text>
</comment>
<dbReference type="Pfam" id="PF01061">
    <property type="entry name" value="ABC2_membrane"/>
    <property type="match status" value="1"/>
</dbReference>
<evidence type="ECO:0000256" key="6">
    <source>
        <dbReference type="ARBA" id="ARBA00022692"/>
    </source>
</evidence>
<dbReference type="EMBL" id="AP011177">
    <property type="protein sequence ID" value="BAJ00584.1"/>
    <property type="molecule type" value="Genomic_DNA"/>
</dbReference>
<feature type="transmembrane region" description="Helical" evidence="11">
    <location>
        <begin position="175"/>
        <end position="196"/>
    </location>
</feature>
<dbReference type="STRING" id="637905.SVI_0613"/>
<keyword evidence="6 11" id="KW-0812">Transmembrane</keyword>
<evidence type="ECO:0000259" key="12">
    <source>
        <dbReference type="PROSITE" id="PS51012"/>
    </source>
</evidence>
<feature type="transmembrane region" description="Helical" evidence="11">
    <location>
        <begin position="111"/>
        <end position="132"/>
    </location>
</feature>
<evidence type="ECO:0000256" key="1">
    <source>
        <dbReference type="ARBA" id="ARBA00004651"/>
    </source>
</evidence>
<dbReference type="RefSeq" id="WP_013049897.1">
    <property type="nucleotide sequence ID" value="NC_014012.1"/>
</dbReference>
<organism evidence="13 14">
    <name type="scientific">Shewanella violacea (strain JCM 10179 / CIP 106290 / LMG 19151 / DSS12)</name>
    <dbReference type="NCBI Taxonomy" id="637905"/>
    <lineage>
        <taxon>Bacteria</taxon>
        <taxon>Pseudomonadati</taxon>
        <taxon>Pseudomonadota</taxon>
        <taxon>Gammaproteobacteria</taxon>
        <taxon>Alteromonadales</taxon>
        <taxon>Shewanellaceae</taxon>
        <taxon>Shewanella</taxon>
    </lineage>
</organism>
<keyword evidence="4 11" id="KW-1003">Cell membrane</keyword>
<feature type="domain" description="ABC transmembrane type-2" evidence="12">
    <location>
        <begin position="31"/>
        <end position="252"/>
    </location>
</feature>
<dbReference type="HOGENOM" id="CLU_060703_5_1_6"/>
<keyword evidence="10 11" id="KW-0472">Membrane</keyword>
<dbReference type="AlphaFoldDB" id="D4ZFY5"/>
<dbReference type="PANTHER" id="PTHR30413:SF10">
    <property type="entry name" value="CAPSULE POLYSACCHARIDE EXPORT INNER-MEMBRANE PROTEIN CTRC"/>
    <property type="match status" value="1"/>
</dbReference>
<dbReference type="GO" id="GO:0043190">
    <property type="term" value="C:ATP-binding cassette (ABC) transporter complex"/>
    <property type="evidence" value="ECO:0007669"/>
    <property type="project" value="InterPro"/>
</dbReference>
<evidence type="ECO:0000313" key="13">
    <source>
        <dbReference type="EMBL" id="BAJ00584.1"/>
    </source>
</evidence>